<protein>
    <submittedName>
        <fullName evidence="5">Hydroxypyruvate isomerase</fullName>
        <ecNumber evidence="5">5.3.1.22</ecNumber>
    </submittedName>
</protein>
<dbReference type="SUPFAM" id="SSF51658">
    <property type="entry name" value="Xylose isomerase-like"/>
    <property type="match status" value="1"/>
</dbReference>
<feature type="domain" description="Xylose isomerase-like TIM barrel" evidence="4">
    <location>
        <begin position="27"/>
        <end position="258"/>
    </location>
</feature>
<evidence type="ECO:0000256" key="2">
    <source>
        <dbReference type="PIRNR" id="PIRNR006241"/>
    </source>
</evidence>
<dbReference type="PANTHER" id="PTHR43489:SF3">
    <property type="entry name" value="XYLOSE ISOMERASE DOMAIN PROTEIN TIM BARREL"/>
    <property type="match status" value="1"/>
</dbReference>
<dbReference type="Proteomes" id="UP000036367">
    <property type="component" value="Unassembled WGS sequence"/>
</dbReference>
<dbReference type="InterPro" id="IPR050417">
    <property type="entry name" value="Sugar_Epim/Isomerase"/>
</dbReference>
<dbReference type="EC" id="5.3.1.22" evidence="5"/>
<dbReference type="Pfam" id="PF01261">
    <property type="entry name" value="AP_endonuc_2"/>
    <property type="match status" value="1"/>
</dbReference>
<evidence type="ECO:0000313" key="5">
    <source>
        <dbReference type="EMBL" id="KLU03215.1"/>
    </source>
</evidence>
<keyword evidence="6" id="KW-1185">Reference proteome</keyword>
<comment type="similarity">
    <text evidence="2">Belongs to the hyi family.</text>
</comment>
<dbReference type="FunFam" id="3.20.20.150:FF:000036">
    <property type="entry name" value="Xylose isomerase-type TIM barrel domain protein"/>
    <property type="match status" value="1"/>
</dbReference>
<dbReference type="InterPro" id="IPR036237">
    <property type="entry name" value="Xyl_isomerase-like_sf"/>
</dbReference>
<evidence type="ECO:0000313" key="6">
    <source>
        <dbReference type="Proteomes" id="UP000036367"/>
    </source>
</evidence>
<dbReference type="Gene3D" id="3.20.20.150">
    <property type="entry name" value="Divalent-metal-dependent TIM barrel enzymes"/>
    <property type="match status" value="1"/>
</dbReference>
<reference evidence="5" key="1">
    <citation type="submission" date="2015-05" db="EMBL/GenBank/DDBJ databases">
        <title>Permanent draft genome of Rhodopirellula islandicus K833.</title>
        <authorList>
            <person name="Kizina J."/>
            <person name="Richter M."/>
            <person name="Glockner F.O."/>
            <person name="Harder J."/>
        </authorList>
    </citation>
    <scope>NUCLEOTIDE SEQUENCE [LARGE SCALE GENOMIC DNA]</scope>
    <source>
        <strain evidence="5">K833</strain>
    </source>
</reference>
<evidence type="ECO:0000259" key="4">
    <source>
        <dbReference type="Pfam" id="PF01261"/>
    </source>
</evidence>
<proteinExistence type="inferred from homology"/>
<dbReference type="InterPro" id="IPR013022">
    <property type="entry name" value="Xyl_isomerase-like_TIM-brl"/>
</dbReference>
<feature type="active site" description="Proton donor/acceptor" evidence="3">
    <location>
        <position position="140"/>
    </location>
</feature>
<name>A0A0J1B8S0_RHOIS</name>
<dbReference type="InterPro" id="IPR026040">
    <property type="entry name" value="HyI-like"/>
</dbReference>
<dbReference type="GO" id="GO:0008903">
    <property type="term" value="F:hydroxypyruvate isomerase activity"/>
    <property type="evidence" value="ECO:0007669"/>
    <property type="project" value="UniProtKB-EC"/>
</dbReference>
<evidence type="ECO:0000256" key="1">
    <source>
        <dbReference type="ARBA" id="ARBA00023235"/>
    </source>
</evidence>
<gene>
    <name evidence="5" type="ORF">RISK_004527</name>
</gene>
<comment type="caution">
    <text evidence="5">The sequence shown here is derived from an EMBL/GenBank/DDBJ whole genome shotgun (WGS) entry which is preliminary data.</text>
</comment>
<keyword evidence="1 2" id="KW-0413">Isomerase</keyword>
<dbReference type="PIRSF" id="PIRSF006241">
    <property type="entry name" value="HyI"/>
    <property type="match status" value="1"/>
</dbReference>
<dbReference type="AlphaFoldDB" id="A0A0J1B8S0"/>
<evidence type="ECO:0000256" key="3">
    <source>
        <dbReference type="PIRSR" id="PIRSR006241-50"/>
    </source>
</evidence>
<organism evidence="5 6">
    <name type="scientific">Rhodopirellula islandica</name>
    <dbReference type="NCBI Taxonomy" id="595434"/>
    <lineage>
        <taxon>Bacteria</taxon>
        <taxon>Pseudomonadati</taxon>
        <taxon>Planctomycetota</taxon>
        <taxon>Planctomycetia</taxon>
        <taxon>Pirellulales</taxon>
        <taxon>Pirellulaceae</taxon>
        <taxon>Rhodopirellula</taxon>
    </lineage>
</organism>
<sequence length="259" mass="28293">MNSPARLKASVCVDAVLENLSTVEAMKLVAECGYPAFEFWKWWDKDLDAINQAREELQLQLAAICTKFVSLVDPSTRAEYLAGVKESIAAAKQLKCPVLISQVGDARPGVDRAEQRDCLIAGLKEAASMLEDSGVVLAIEPLNERIDHAGYYLVRSDEAFSIIEEVGSPNVKVTFDIYHQQISEGHVIANSTQNIHAIAHFHAAGNPGRHELDHGELHYPSIFAAIADTGYSGHVGLEYWPVNDAAAGLRNAASWIKKV</sequence>
<dbReference type="PATRIC" id="fig|595434.4.peg.4300"/>
<feature type="active site" description="Proton donor/acceptor" evidence="3">
    <location>
        <position position="238"/>
    </location>
</feature>
<dbReference type="RefSeq" id="WP_047815772.1">
    <property type="nucleotide sequence ID" value="NZ_LECT01000038.1"/>
</dbReference>
<dbReference type="STRING" id="595434.RISK_004527"/>
<dbReference type="OrthoDB" id="9786584at2"/>
<dbReference type="PANTHER" id="PTHR43489">
    <property type="entry name" value="ISOMERASE"/>
    <property type="match status" value="1"/>
</dbReference>
<accession>A0A0J1B8S0</accession>
<dbReference type="EMBL" id="LECT01000038">
    <property type="protein sequence ID" value="KLU03215.1"/>
    <property type="molecule type" value="Genomic_DNA"/>
</dbReference>